<dbReference type="GO" id="GO:0003676">
    <property type="term" value="F:nucleic acid binding"/>
    <property type="evidence" value="ECO:0007669"/>
    <property type="project" value="InterPro"/>
</dbReference>
<name>A0A803N8Q1_CHEQI</name>
<dbReference type="AlphaFoldDB" id="A0A803N8Q1"/>
<dbReference type="OMA" id="IAFSTQC"/>
<dbReference type="SUPFAM" id="SSF53098">
    <property type="entry name" value="Ribonuclease H-like"/>
    <property type="match status" value="1"/>
</dbReference>
<dbReference type="InterPro" id="IPR036397">
    <property type="entry name" value="RNaseH_sf"/>
</dbReference>
<dbReference type="InterPro" id="IPR002156">
    <property type="entry name" value="RNaseH_domain"/>
</dbReference>
<organism evidence="2 3">
    <name type="scientific">Chenopodium quinoa</name>
    <name type="common">Quinoa</name>
    <dbReference type="NCBI Taxonomy" id="63459"/>
    <lineage>
        <taxon>Eukaryota</taxon>
        <taxon>Viridiplantae</taxon>
        <taxon>Streptophyta</taxon>
        <taxon>Embryophyta</taxon>
        <taxon>Tracheophyta</taxon>
        <taxon>Spermatophyta</taxon>
        <taxon>Magnoliopsida</taxon>
        <taxon>eudicotyledons</taxon>
        <taxon>Gunneridae</taxon>
        <taxon>Pentapetalae</taxon>
        <taxon>Caryophyllales</taxon>
        <taxon>Chenopodiaceae</taxon>
        <taxon>Chenopodioideae</taxon>
        <taxon>Atripliceae</taxon>
        <taxon>Chenopodium</taxon>
    </lineage>
</organism>
<reference evidence="2" key="1">
    <citation type="journal article" date="2017" name="Nature">
        <title>The genome of Chenopodium quinoa.</title>
        <authorList>
            <person name="Jarvis D.E."/>
            <person name="Ho Y.S."/>
            <person name="Lightfoot D.J."/>
            <person name="Schmoeckel S.M."/>
            <person name="Li B."/>
            <person name="Borm T.J.A."/>
            <person name="Ohyanagi H."/>
            <person name="Mineta K."/>
            <person name="Michell C.T."/>
            <person name="Saber N."/>
            <person name="Kharbatia N.M."/>
            <person name="Rupper R.R."/>
            <person name="Sharp A.R."/>
            <person name="Dally N."/>
            <person name="Boughton B.A."/>
            <person name="Woo Y.H."/>
            <person name="Gao G."/>
            <person name="Schijlen E.G.W.M."/>
            <person name="Guo X."/>
            <person name="Momin A.A."/>
            <person name="Negrao S."/>
            <person name="Al-Babili S."/>
            <person name="Gehring C."/>
            <person name="Roessner U."/>
            <person name="Jung C."/>
            <person name="Murphy K."/>
            <person name="Arold S.T."/>
            <person name="Gojobori T."/>
            <person name="van der Linden C.G."/>
            <person name="van Loo E.N."/>
            <person name="Jellen E.N."/>
            <person name="Maughan P.J."/>
            <person name="Tester M."/>
        </authorList>
    </citation>
    <scope>NUCLEOTIDE SEQUENCE [LARGE SCALE GENOMIC DNA]</scope>
    <source>
        <strain evidence="2">cv. PI 614886</strain>
    </source>
</reference>
<sequence>MHLSQFELTYVPQKSVKGQALVDFLADHLPMENVMVQEEKPWTMFFDRSSRRESTGTRTVIYSLSGVVTKMTIAFSTQCTNNKAELEALVIGLRNLKDMGVTRVKVLGDCNG</sequence>
<reference evidence="2" key="2">
    <citation type="submission" date="2021-03" db="UniProtKB">
        <authorList>
            <consortium name="EnsemblPlants"/>
        </authorList>
    </citation>
    <scope>IDENTIFICATION</scope>
</reference>
<dbReference type="InterPro" id="IPR012337">
    <property type="entry name" value="RNaseH-like_sf"/>
</dbReference>
<dbReference type="PANTHER" id="PTHR48475">
    <property type="entry name" value="RIBONUCLEASE H"/>
    <property type="match status" value="1"/>
</dbReference>
<evidence type="ECO:0000313" key="3">
    <source>
        <dbReference type="Proteomes" id="UP000596660"/>
    </source>
</evidence>
<dbReference type="Gene3D" id="3.30.420.10">
    <property type="entry name" value="Ribonuclease H-like superfamily/Ribonuclease H"/>
    <property type="match status" value="1"/>
</dbReference>
<proteinExistence type="predicted"/>
<dbReference type="GO" id="GO:0004523">
    <property type="term" value="F:RNA-DNA hybrid ribonuclease activity"/>
    <property type="evidence" value="ECO:0007669"/>
    <property type="project" value="InterPro"/>
</dbReference>
<dbReference type="PANTHER" id="PTHR48475:SF1">
    <property type="entry name" value="RNASE H TYPE-1 DOMAIN-CONTAINING PROTEIN"/>
    <property type="match status" value="1"/>
</dbReference>
<dbReference type="Pfam" id="PF13456">
    <property type="entry name" value="RVT_3"/>
    <property type="match status" value="1"/>
</dbReference>
<protein>
    <recommendedName>
        <fullName evidence="1">RNase H type-1 domain-containing protein</fullName>
    </recommendedName>
</protein>
<evidence type="ECO:0000313" key="2">
    <source>
        <dbReference type="EnsemblPlants" id="AUR62042234-RA:cds"/>
    </source>
</evidence>
<dbReference type="Proteomes" id="UP000596660">
    <property type="component" value="Unplaced"/>
</dbReference>
<accession>A0A803N8Q1</accession>
<evidence type="ECO:0000259" key="1">
    <source>
        <dbReference type="PROSITE" id="PS50879"/>
    </source>
</evidence>
<feature type="domain" description="RNase H type-1" evidence="1">
    <location>
        <begin position="38"/>
        <end position="112"/>
    </location>
</feature>
<dbReference type="PROSITE" id="PS50879">
    <property type="entry name" value="RNASE_H_1"/>
    <property type="match status" value="1"/>
</dbReference>
<dbReference type="Gramene" id="AUR62042234-RA">
    <property type="protein sequence ID" value="AUR62042234-RA:cds"/>
    <property type="gene ID" value="AUR62042234"/>
</dbReference>
<dbReference type="EnsemblPlants" id="AUR62042234-RA">
    <property type="protein sequence ID" value="AUR62042234-RA:cds"/>
    <property type="gene ID" value="AUR62042234"/>
</dbReference>
<keyword evidence="3" id="KW-1185">Reference proteome</keyword>